<protein>
    <recommendedName>
        <fullName evidence="2">SAP domain-containing protein</fullName>
    </recommendedName>
</protein>
<proteinExistence type="predicted"/>
<dbReference type="PROSITE" id="PS50800">
    <property type="entry name" value="SAP"/>
    <property type="match status" value="1"/>
</dbReference>
<evidence type="ECO:0000259" key="2">
    <source>
        <dbReference type="PROSITE" id="PS50800"/>
    </source>
</evidence>
<evidence type="ECO:0000313" key="3">
    <source>
        <dbReference type="EMBL" id="QHT06273.1"/>
    </source>
</evidence>
<dbReference type="AlphaFoldDB" id="A0A6C0CPR0"/>
<organism evidence="3">
    <name type="scientific">viral metagenome</name>
    <dbReference type="NCBI Taxonomy" id="1070528"/>
    <lineage>
        <taxon>unclassified sequences</taxon>
        <taxon>metagenomes</taxon>
        <taxon>organismal metagenomes</taxon>
    </lineage>
</organism>
<dbReference type="InterPro" id="IPR036361">
    <property type="entry name" value="SAP_dom_sf"/>
</dbReference>
<sequence>MNKILTMNKEKEESPRAKLKRFNEKVPKTKKRRRVSDEEFAILKPGEQENLCTRNYRVQQLKDMCRHYKQRVGGNKDELTKRIYNYLRLSFYAIKIQAVCRKVLLKKYIRARGPAYINREICVNDMDFFTMESVKDISNEQFISYKCKDGKIYGFDIMSLYNLIRKGSAPFTNPYNRIELPRHLLDNGNYLLQMAKHYGDKIVTKIEEEEMDSSKELELRVLAVFQTINELGNYVNHTWLWSLQRVSLIRFIRELVDIWNYRAQLANEAKRQIYPPHGDIFRHLNMYMLPVSDRDQLRTLAVTVIERLITHGVDYGSKSLGANFALCALTLVSQPARDALPWLYQSVAHN</sequence>
<dbReference type="EMBL" id="MN739467">
    <property type="protein sequence ID" value="QHT06273.1"/>
    <property type="molecule type" value="Genomic_DNA"/>
</dbReference>
<reference evidence="3" key="1">
    <citation type="journal article" date="2020" name="Nature">
        <title>Giant virus diversity and host interactions through global metagenomics.</title>
        <authorList>
            <person name="Schulz F."/>
            <person name="Roux S."/>
            <person name="Paez-Espino D."/>
            <person name="Jungbluth S."/>
            <person name="Walsh D.A."/>
            <person name="Denef V.J."/>
            <person name="McMahon K.D."/>
            <person name="Konstantinidis K.T."/>
            <person name="Eloe-Fadrosh E.A."/>
            <person name="Kyrpides N.C."/>
            <person name="Woyke T."/>
        </authorList>
    </citation>
    <scope>NUCLEOTIDE SEQUENCE</scope>
    <source>
        <strain evidence="3">GVMAG-M-3300021425-30</strain>
    </source>
</reference>
<feature type="compositionally biased region" description="Basic and acidic residues" evidence="1">
    <location>
        <begin position="8"/>
        <end position="27"/>
    </location>
</feature>
<accession>A0A6C0CPR0</accession>
<dbReference type="InterPro" id="IPR003034">
    <property type="entry name" value="SAP_dom"/>
</dbReference>
<evidence type="ECO:0000256" key="1">
    <source>
        <dbReference type="SAM" id="MobiDB-lite"/>
    </source>
</evidence>
<feature type="domain" description="SAP" evidence="2">
    <location>
        <begin position="53"/>
        <end position="87"/>
    </location>
</feature>
<name>A0A6C0CPR0_9ZZZZ</name>
<feature type="region of interest" description="Disordered" evidence="1">
    <location>
        <begin position="1"/>
        <end position="30"/>
    </location>
</feature>
<dbReference type="SUPFAM" id="SSF68906">
    <property type="entry name" value="SAP domain"/>
    <property type="match status" value="1"/>
</dbReference>